<dbReference type="InterPro" id="IPR036436">
    <property type="entry name" value="Disintegrin_dom_sf"/>
</dbReference>
<dbReference type="CTD" id="20194755"/>
<evidence type="ECO:0000313" key="3">
    <source>
        <dbReference type="EMBL" id="ESO12677.1"/>
    </source>
</evidence>
<dbReference type="InterPro" id="IPR006586">
    <property type="entry name" value="ADAM_Cys-rich"/>
</dbReference>
<organism evidence="4 5">
    <name type="scientific">Helobdella robusta</name>
    <name type="common">Californian leech</name>
    <dbReference type="NCBI Taxonomy" id="6412"/>
    <lineage>
        <taxon>Eukaryota</taxon>
        <taxon>Metazoa</taxon>
        <taxon>Spiralia</taxon>
        <taxon>Lophotrochozoa</taxon>
        <taxon>Annelida</taxon>
        <taxon>Clitellata</taxon>
        <taxon>Hirudinea</taxon>
        <taxon>Rhynchobdellida</taxon>
        <taxon>Glossiphoniidae</taxon>
        <taxon>Helobdella</taxon>
    </lineage>
</organism>
<dbReference type="RefSeq" id="XP_009009397.1">
    <property type="nucleotide sequence ID" value="XM_009011149.1"/>
</dbReference>
<feature type="disulfide bond" evidence="1">
    <location>
        <begin position="115"/>
        <end position="135"/>
    </location>
</feature>
<dbReference type="SUPFAM" id="SSF57552">
    <property type="entry name" value="Blood coagulation inhibitor (disintegrin)"/>
    <property type="match status" value="1"/>
</dbReference>
<reference evidence="3 5" key="2">
    <citation type="journal article" date="2013" name="Nature">
        <title>Insights into bilaterian evolution from three spiralian genomes.</title>
        <authorList>
            <person name="Simakov O."/>
            <person name="Marletaz F."/>
            <person name="Cho S.J."/>
            <person name="Edsinger-Gonzales E."/>
            <person name="Havlak P."/>
            <person name="Hellsten U."/>
            <person name="Kuo D.H."/>
            <person name="Larsson T."/>
            <person name="Lv J."/>
            <person name="Arendt D."/>
            <person name="Savage R."/>
            <person name="Osoegawa K."/>
            <person name="de Jong P."/>
            <person name="Grimwood J."/>
            <person name="Chapman J.A."/>
            <person name="Shapiro H."/>
            <person name="Aerts A."/>
            <person name="Otillar R.P."/>
            <person name="Terry A.Y."/>
            <person name="Boore J.L."/>
            <person name="Grigoriev I.V."/>
            <person name="Lindberg D.R."/>
            <person name="Seaver E.C."/>
            <person name="Weisblat D.A."/>
            <person name="Putnam N.H."/>
            <person name="Rokhsar D.S."/>
        </authorList>
    </citation>
    <scope>NUCLEOTIDE SEQUENCE</scope>
</reference>
<dbReference type="AlphaFoldDB" id="T1EDV3"/>
<dbReference type="PANTHER" id="PTHR11905">
    <property type="entry name" value="ADAM A DISINTEGRIN AND METALLOPROTEASE DOMAIN"/>
    <property type="match status" value="1"/>
</dbReference>
<dbReference type="EnsemblMetazoa" id="HelroT105476">
    <property type="protein sequence ID" value="HelroP105476"/>
    <property type="gene ID" value="HelroG105476"/>
</dbReference>
<name>T1EDV3_HELRO</name>
<accession>T1EDV3</accession>
<dbReference type="Pfam" id="PF08516">
    <property type="entry name" value="ADAM_CR"/>
    <property type="match status" value="1"/>
</dbReference>
<evidence type="ECO:0000259" key="2">
    <source>
        <dbReference type="PROSITE" id="PS50214"/>
    </source>
</evidence>
<keyword evidence="5" id="KW-1185">Reference proteome</keyword>
<feature type="domain" description="Disintegrin" evidence="2">
    <location>
        <begin position="54"/>
        <end position="143"/>
    </location>
</feature>
<dbReference type="SMART" id="SM00608">
    <property type="entry name" value="ACR"/>
    <property type="match status" value="1"/>
</dbReference>
<dbReference type="eggNOG" id="KOG3607">
    <property type="taxonomic scope" value="Eukaryota"/>
</dbReference>
<keyword evidence="1" id="KW-1015">Disulfide bond</keyword>
<dbReference type="PROSITE" id="PS50214">
    <property type="entry name" value="DISINTEGRIN_2"/>
    <property type="match status" value="1"/>
</dbReference>
<dbReference type="SMART" id="SM00050">
    <property type="entry name" value="DISIN"/>
    <property type="match status" value="1"/>
</dbReference>
<dbReference type="Gene3D" id="4.10.70.10">
    <property type="entry name" value="Disintegrin domain"/>
    <property type="match status" value="1"/>
</dbReference>
<dbReference type="GeneID" id="20194755"/>
<evidence type="ECO:0000313" key="5">
    <source>
        <dbReference type="Proteomes" id="UP000015101"/>
    </source>
</evidence>
<dbReference type="EMBL" id="KB095811">
    <property type="protein sequence ID" value="ESO12677.1"/>
    <property type="molecule type" value="Genomic_DNA"/>
</dbReference>
<dbReference type="OMA" id="ANSAGHC"/>
<dbReference type="HOGENOM" id="CLU_827105_0_0_1"/>
<dbReference type="EMBL" id="AMQM01000213">
    <property type="status" value="NOT_ANNOTATED_CDS"/>
    <property type="molecule type" value="Genomic_DNA"/>
</dbReference>
<reference evidence="4" key="3">
    <citation type="submission" date="2015-06" db="UniProtKB">
        <authorList>
            <consortium name="EnsemblMetazoa"/>
        </authorList>
    </citation>
    <scope>IDENTIFICATION</scope>
</reference>
<dbReference type="KEGG" id="hro:HELRODRAFT_105476"/>
<proteinExistence type="predicted"/>
<dbReference type="InterPro" id="IPR001762">
    <property type="entry name" value="Disintegrin_dom"/>
</dbReference>
<dbReference type="Proteomes" id="UP000015101">
    <property type="component" value="Unassembled WGS sequence"/>
</dbReference>
<dbReference type="PANTHER" id="PTHR11905:SF159">
    <property type="entry name" value="ADAM METALLOPROTEASE"/>
    <property type="match status" value="1"/>
</dbReference>
<evidence type="ECO:0000313" key="4">
    <source>
        <dbReference type="EnsemblMetazoa" id="HelroP105476"/>
    </source>
</evidence>
<gene>
    <name evidence="4" type="primary">20194755</name>
    <name evidence="3" type="ORF">HELRODRAFT_105476</name>
</gene>
<dbReference type="Pfam" id="PF00200">
    <property type="entry name" value="Disintegrin"/>
    <property type="match status" value="1"/>
</dbReference>
<sequence length="336" mass="37749">MNSGLKKKIVPSYGFSTCSRKHFRKVIQRGLAPCLEQRYLVEPSQLPTLPSHEEPVCGNGIVEEEEDYDCLGKHLQFCNTSCYDAHCKLYDGNSCASGLCCDLNTCQIKTKGTTCRYKKSDCDVTESCDGISPKCPPDQHVHDGTKCLRNNYCISGKCGDKTKTCALLWGAGVKESSEWCYKVNEKANSAGHCGVYMDRTGLHYRKCLSGSYLCGRLWCQALATYRRFSNKMESSVHFQSSSQLNNQLKNATFCVAVDYHYGKTQTSPGLVPDGAACGHNMLCFKQVCRPRSYILSEMHVSEKVQRWNIARNSSHTKALMLGWLIVFFIKFIHKQI</sequence>
<dbReference type="InParanoid" id="T1EDV3"/>
<dbReference type="OrthoDB" id="5951731at2759"/>
<evidence type="ECO:0000256" key="1">
    <source>
        <dbReference type="PROSITE-ProRule" id="PRU00068"/>
    </source>
</evidence>
<reference evidence="5" key="1">
    <citation type="submission" date="2012-12" db="EMBL/GenBank/DDBJ databases">
        <authorList>
            <person name="Hellsten U."/>
            <person name="Grimwood J."/>
            <person name="Chapman J.A."/>
            <person name="Shapiro H."/>
            <person name="Aerts A."/>
            <person name="Otillar R.P."/>
            <person name="Terry A.Y."/>
            <person name="Boore J.L."/>
            <person name="Simakov O."/>
            <person name="Marletaz F."/>
            <person name="Cho S.-J."/>
            <person name="Edsinger-Gonzales E."/>
            <person name="Havlak P."/>
            <person name="Kuo D.-H."/>
            <person name="Larsson T."/>
            <person name="Lv J."/>
            <person name="Arendt D."/>
            <person name="Savage R."/>
            <person name="Osoegawa K."/>
            <person name="de Jong P."/>
            <person name="Lindberg D.R."/>
            <person name="Seaver E.C."/>
            <person name="Weisblat D.A."/>
            <person name="Putnam N.H."/>
            <person name="Grigoriev I.V."/>
            <person name="Rokhsar D.S."/>
        </authorList>
    </citation>
    <scope>NUCLEOTIDE SEQUENCE</scope>
</reference>
<protein>
    <recommendedName>
        <fullName evidence="2">Disintegrin domain-containing protein</fullName>
    </recommendedName>
</protein>